<dbReference type="AlphaFoldDB" id="A0A4Y5T4P4"/>
<name>A0A4Y5T4P4_CLOPF</name>
<dbReference type="EMBL" id="MK285062">
    <property type="protein sequence ID" value="QDB01292.1"/>
    <property type="molecule type" value="Genomic_DNA"/>
</dbReference>
<evidence type="ECO:0000313" key="1">
    <source>
        <dbReference type="EMBL" id="QDB01292.1"/>
    </source>
</evidence>
<proteinExistence type="predicted"/>
<reference evidence="1" key="1">
    <citation type="journal article" date="2019" name="Pathogens">
        <title>In silico Identification of Novel Toxin Homologs and Associated Mobile Genetic Elements in Clostridium perfringens.</title>
        <authorList>
            <person name="Lacey J.A."/>
            <person name="Johanesen P.A."/>
            <person name="Lyras D."/>
            <person name="Moore R.J."/>
        </authorList>
    </citation>
    <scope>NUCLEOTIDE SEQUENCE</scope>
    <source>
        <strain evidence="1">16SBCL1142</strain>
        <plasmid evidence="1">pCP16SBCL1142-1</plasmid>
    </source>
</reference>
<accession>A0A4Y5T4P4</accession>
<organism evidence="1">
    <name type="scientific">Clostridium perfringens</name>
    <dbReference type="NCBI Taxonomy" id="1502"/>
    <lineage>
        <taxon>Bacteria</taxon>
        <taxon>Bacillati</taxon>
        <taxon>Bacillota</taxon>
        <taxon>Clostridia</taxon>
        <taxon>Eubacteriales</taxon>
        <taxon>Clostridiaceae</taxon>
        <taxon>Clostridium</taxon>
    </lineage>
</organism>
<geneLocation type="plasmid" evidence="1">
    <name>pCP16SBCL1142-1</name>
</geneLocation>
<keyword evidence="1" id="KW-0614">Plasmid</keyword>
<sequence>MYCLFIKFKVICIIEHKKSSYNDNLLIIPMIINENYITGIEYSFNEGESWNKFNNLKKYKNNINFK</sequence>
<protein>
    <submittedName>
        <fullName evidence="1">Uncharacterized protein</fullName>
    </submittedName>
</protein>